<comment type="caution">
    <text evidence="2">The sequence shown here is derived from an EMBL/GenBank/DDBJ whole genome shotgun (WGS) entry which is preliminary data.</text>
</comment>
<name>A0ABQ4K4C7_9BACI</name>
<dbReference type="RefSeq" id="WP_212962814.1">
    <property type="nucleotide sequence ID" value="NZ_BOQT01000005.1"/>
</dbReference>
<dbReference type="InterPro" id="IPR029058">
    <property type="entry name" value="AB_hydrolase_fold"/>
</dbReference>
<dbReference type="Pfam" id="PF00561">
    <property type="entry name" value="Abhydrolase_1"/>
    <property type="match status" value="1"/>
</dbReference>
<dbReference type="SUPFAM" id="SSF53474">
    <property type="entry name" value="alpha/beta-Hydrolases"/>
    <property type="match status" value="1"/>
</dbReference>
<dbReference type="Gene3D" id="3.40.50.1820">
    <property type="entry name" value="alpha/beta hydrolase"/>
    <property type="match status" value="1"/>
</dbReference>
<evidence type="ECO:0000313" key="3">
    <source>
        <dbReference type="Proteomes" id="UP000680279"/>
    </source>
</evidence>
<evidence type="ECO:0000313" key="2">
    <source>
        <dbReference type="EMBL" id="GIN20581.1"/>
    </source>
</evidence>
<keyword evidence="3" id="KW-1185">Reference proteome</keyword>
<evidence type="ECO:0000259" key="1">
    <source>
        <dbReference type="Pfam" id="PF00561"/>
    </source>
</evidence>
<dbReference type="InterPro" id="IPR000073">
    <property type="entry name" value="AB_hydrolase_1"/>
</dbReference>
<feature type="domain" description="AB hydrolase-1" evidence="1">
    <location>
        <begin position="21"/>
        <end position="243"/>
    </location>
</feature>
<organism evidence="2 3">
    <name type="scientific">Siminovitchia fordii</name>
    <dbReference type="NCBI Taxonomy" id="254759"/>
    <lineage>
        <taxon>Bacteria</taxon>
        <taxon>Bacillati</taxon>
        <taxon>Bacillota</taxon>
        <taxon>Bacilli</taxon>
        <taxon>Bacillales</taxon>
        <taxon>Bacillaceae</taxon>
        <taxon>Siminovitchia</taxon>
    </lineage>
</organism>
<protein>
    <submittedName>
        <fullName evidence="2">3-oxoadipate enol-lactonase</fullName>
    </submittedName>
</protein>
<gene>
    <name evidence="2" type="ORF">J1TS3_17150</name>
</gene>
<dbReference type="InterPro" id="IPR050266">
    <property type="entry name" value="AB_hydrolase_sf"/>
</dbReference>
<dbReference type="Proteomes" id="UP000680279">
    <property type="component" value="Unassembled WGS sequence"/>
</dbReference>
<dbReference type="PRINTS" id="PR00111">
    <property type="entry name" value="ABHYDROLASE"/>
</dbReference>
<accession>A0ABQ4K4C7</accession>
<proteinExistence type="predicted"/>
<sequence length="262" mass="30112">MPTCEVNNVRLYYEVQGNGQPIVFTHGASWNHKQWEQQVDYFSSLYQTVVWDVRGHGYSTLPAGEVDSNEFSQDLVGLLDHLGIRSAVLCGLSMGGHISLQTAFKYPERVTGLILIGTPFTNTFNWYEKLFVPFNRWSSRLISMKQSAKLSAKMLSKFNPDNQAYIEEAMQMIPHHNWVRLWDAITRMESRDGLHKVVCPTLLLCGDHDTMTLRQQSYMETHIPDAELRIVKDAHHATNLDNPQEVNRFVEQFLKQVGKDLL</sequence>
<dbReference type="EMBL" id="BOQT01000005">
    <property type="protein sequence ID" value="GIN20581.1"/>
    <property type="molecule type" value="Genomic_DNA"/>
</dbReference>
<reference evidence="2 3" key="1">
    <citation type="submission" date="2021-03" db="EMBL/GenBank/DDBJ databases">
        <title>Antimicrobial resistance genes in bacteria isolated from Japanese honey, and their potential for conferring macrolide and lincosamide resistance in the American foulbrood pathogen Paenibacillus larvae.</title>
        <authorList>
            <person name="Okamoto M."/>
            <person name="Kumagai M."/>
            <person name="Kanamori H."/>
            <person name="Takamatsu D."/>
        </authorList>
    </citation>
    <scope>NUCLEOTIDE SEQUENCE [LARGE SCALE GENOMIC DNA]</scope>
    <source>
        <strain evidence="2 3">J1TS3</strain>
    </source>
</reference>
<dbReference type="PANTHER" id="PTHR43798">
    <property type="entry name" value="MONOACYLGLYCEROL LIPASE"/>
    <property type="match status" value="1"/>
</dbReference>